<proteinExistence type="predicted"/>
<reference evidence="3" key="1">
    <citation type="journal article" date="2019" name="Int. J. Syst. Evol. Microbiol.">
        <title>The Global Catalogue of Microorganisms (GCM) 10K type strain sequencing project: providing services to taxonomists for standard genome sequencing and annotation.</title>
        <authorList>
            <consortium name="The Broad Institute Genomics Platform"/>
            <consortium name="The Broad Institute Genome Sequencing Center for Infectious Disease"/>
            <person name="Wu L."/>
            <person name="Ma J."/>
        </authorList>
    </citation>
    <scope>NUCLEOTIDE SEQUENCE [LARGE SCALE GENOMIC DNA]</scope>
    <source>
        <strain evidence="3">JCM 31202</strain>
    </source>
</reference>
<dbReference type="EMBL" id="JBHTJA010000008">
    <property type="protein sequence ID" value="MFD0900113.1"/>
    <property type="molecule type" value="Genomic_DNA"/>
</dbReference>
<dbReference type="RefSeq" id="WP_378297037.1">
    <property type="nucleotide sequence ID" value="NZ_JBHTJA010000008.1"/>
</dbReference>
<keyword evidence="3" id="KW-1185">Reference proteome</keyword>
<protein>
    <submittedName>
        <fullName evidence="2">Uncharacterized protein</fullName>
    </submittedName>
</protein>
<accession>A0ABW3EIF0</accession>
<gene>
    <name evidence="2" type="ORF">ACFQ11_06890</name>
</gene>
<organism evidence="2 3">
    <name type="scientific">Actinomadura sediminis</name>
    <dbReference type="NCBI Taxonomy" id="1038904"/>
    <lineage>
        <taxon>Bacteria</taxon>
        <taxon>Bacillati</taxon>
        <taxon>Actinomycetota</taxon>
        <taxon>Actinomycetes</taxon>
        <taxon>Streptosporangiales</taxon>
        <taxon>Thermomonosporaceae</taxon>
        <taxon>Actinomadura</taxon>
    </lineage>
</organism>
<feature type="region of interest" description="Disordered" evidence="1">
    <location>
        <begin position="62"/>
        <end position="82"/>
    </location>
</feature>
<comment type="caution">
    <text evidence="2">The sequence shown here is derived from an EMBL/GenBank/DDBJ whole genome shotgun (WGS) entry which is preliminary data.</text>
</comment>
<evidence type="ECO:0000313" key="3">
    <source>
        <dbReference type="Proteomes" id="UP001596972"/>
    </source>
</evidence>
<evidence type="ECO:0000256" key="1">
    <source>
        <dbReference type="SAM" id="MobiDB-lite"/>
    </source>
</evidence>
<name>A0ABW3EIF0_9ACTN</name>
<dbReference type="Proteomes" id="UP001596972">
    <property type="component" value="Unassembled WGS sequence"/>
</dbReference>
<evidence type="ECO:0000313" key="2">
    <source>
        <dbReference type="EMBL" id="MFD0900113.1"/>
    </source>
</evidence>
<feature type="compositionally biased region" description="Pro residues" evidence="1">
    <location>
        <begin position="70"/>
        <end position="82"/>
    </location>
</feature>
<sequence length="82" mass="9220">MAMTENERQAVRLADDLRNHIGRWLAQRGLQGPVSVSPYVGRDGRPNVLIRTDAHVARALAMSLDERSHPPPQRPLPPNRHV</sequence>